<dbReference type="OMA" id="EPVLAYW"/>
<dbReference type="RefSeq" id="XP_007674534.1">
    <property type="nucleotide sequence ID" value="XM_007676344.1"/>
</dbReference>
<dbReference type="PANTHER" id="PTHR35340">
    <property type="entry name" value="PQQ ENZYME REPEAT PROTEIN-RELATED"/>
    <property type="match status" value="1"/>
</dbReference>
<dbReference type="HOGENOM" id="CLU_018249_2_1_1"/>
<sequence length="473" mass="51959">ADSAGNATWPYQRFKTMSFTPPYLEISNKYRPAEGYLFFAPDGASEYQLAPLIMDMEGELVWNGPLHEHAFGFGVQDYLGEPVLVWWNGTVYPEPVGRGNGVVYLFNSSYEQIYEVMLPGNFLEQVPNATFPSNIDVHEIFITKDGSMLVTANNVTQANLTSVGGPAHGWVVAALVYEIEIGTNNVLFSWNSLDHLDQLPFTDSVYPLGSEGYTGQTQPQAWGYFHINAVSPYDGGYLISSRFLCSAIAIGTDGRVKWRLEGRNGGDFTLGNGTDFCYQHDVRAVPEQPSSTTSTFILHMHDNHNSPIDNNTVPSSGKSLSVDLTSKHVTLIQRYLNVSGPIYSTAQGNYQPLRDGSVFIGHGWIPVLEEFTHDGQILSTIQFGVAEARPEGGFISPLVPTLSYRAFKQPWVGCPILPPSVVAERAANDSAAVYVSWNGATEVEAWEIYGGNTTELARLAVVPKQGFETLAYV</sequence>
<proteinExistence type="predicted"/>
<dbReference type="eggNOG" id="ENOG502SHE7">
    <property type="taxonomic scope" value="Eukaryota"/>
</dbReference>
<protein>
    <recommendedName>
        <fullName evidence="3">ASST-domain-containing protein</fullName>
    </recommendedName>
</protein>
<name>M2LTV2_BAUPA</name>
<reference evidence="1 2" key="1">
    <citation type="journal article" date="2012" name="PLoS Pathog.">
        <title>Diverse lifestyles and strategies of plant pathogenesis encoded in the genomes of eighteen Dothideomycetes fungi.</title>
        <authorList>
            <person name="Ohm R.A."/>
            <person name="Feau N."/>
            <person name="Henrissat B."/>
            <person name="Schoch C.L."/>
            <person name="Horwitz B.A."/>
            <person name="Barry K.W."/>
            <person name="Condon B.J."/>
            <person name="Copeland A.C."/>
            <person name="Dhillon B."/>
            <person name="Glaser F."/>
            <person name="Hesse C.N."/>
            <person name="Kosti I."/>
            <person name="LaButti K."/>
            <person name="Lindquist E.A."/>
            <person name="Lucas S."/>
            <person name="Salamov A.A."/>
            <person name="Bradshaw R.E."/>
            <person name="Ciuffetti L."/>
            <person name="Hamelin R.C."/>
            <person name="Kema G.H.J."/>
            <person name="Lawrence C."/>
            <person name="Scott J.A."/>
            <person name="Spatafora J.W."/>
            <person name="Turgeon B.G."/>
            <person name="de Wit P.J.G.M."/>
            <person name="Zhong S."/>
            <person name="Goodwin S.B."/>
            <person name="Grigoriev I.V."/>
        </authorList>
    </citation>
    <scope>NUCLEOTIDE SEQUENCE [LARGE SCALE GENOMIC DNA]</scope>
    <source>
        <strain evidence="1 2">UAMH 10762</strain>
    </source>
</reference>
<accession>M2LTV2</accession>
<dbReference type="InterPro" id="IPR039535">
    <property type="entry name" value="ASST-like"/>
</dbReference>
<evidence type="ECO:0008006" key="3">
    <source>
        <dbReference type="Google" id="ProtNLM"/>
    </source>
</evidence>
<dbReference type="Pfam" id="PF14269">
    <property type="entry name" value="Arylsulfotran_2"/>
    <property type="match status" value="1"/>
</dbReference>
<dbReference type="EMBL" id="KB445553">
    <property type="protein sequence ID" value="EMC97962.1"/>
    <property type="molecule type" value="Genomic_DNA"/>
</dbReference>
<dbReference type="STRING" id="717646.M2LTV2"/>
<keyword evidence="2" id="KW-1185">Reference proteome</keyword>
<dbReference type="Proteomes" id="UP000011761">
    <property type="component" value="Unassembled WGS sequence"/>
</dbReference>
<feature type="non-terminal residue" evidence="1">
    <location>
        <position position="473"/>
    </location>
</feature>
<dbReference type="InterPro" id="IPR053143">
    <property type="entry name" value="Arylsulfate_ST"/>
</dbReference>
<dbReference type="KEGG" id="bcom:BAUCODRAFT_45465"/>
<evidence type="ECO:0000313" key="2">
    <source>
        <dbReference type="Proteomes" id="UP000011761"/>
    </source>
</evidence>
<dbReference type="GeneID" id="19114499"/>
<dbReference type="OrthoDB" id="5427350at2759"/>
<evidence type="ECO:0000313" key="1">
    <source>
        <dbReference type="EMBL" id="EMC97962.1"/>
    </source>
</evidence>
<feature type="non-terminal residue" evidence="1">
    <location>
        <position position="1"/>
    </location>
</feature>
<dbReference type="AlphaFoldDB" id="M2LTV2"/>
<organism evidence="1 2">
    <name type="scientific">Baudoinia panamericana (strain UAMH 10762)</name>
    <name type="common">Angels' share fungus</name>
    <name type="synonym">Baudoinia compniacensis (strain UAMH 10762)</name>
    <dbReference type="NCBI Taxonomy" id="717646"/>
    <lineage>
        <taxon>Eukaryota</taxon>
        <taxon>Fungi</taxon>
        <taxon>Dikarya</taxon>
        <taxon>Ascomycota</taxon>
        <taxon>Pezizomycotina</taxon>
        <taxon>Dothideomycetes</taxon>
        <taxon>Dothideomycetidae</taxon>
        <taxon>Mycosphaerellales</taxon>
        <taxon>Teratosphaeriaceae</taxon>
        <taxon>Baudoinia</taxon>
    </lineage>
</organism>
<dbReference type="PANTHER" id="PTHR35340:SF6">
    <property type="entry name" value="ASST-DOMAIN-CONTAINING PROTEIN"/>
    <property type="match status" value="1"/>
</dbReference>
<gene>
    <name evidence="1" type="ORF">BAUCODRAFT_45465</name>
</gene>